<dbReference type="EMBL" id="JBJJXI010000121">
    <property type="protein sequence ID" value="KAL3390043.1"/>
    <property type="molecule type" value="Genomic_DNA"/>
</dbReference>
<feature type="compositionally biased region" description="Polar residues" evidence="1">
    <location>
        <begin position="814"/>
        <end position="837"/>
    </location>
</feature>
<feature type="region of interest" description="Disordered" evidence="1">
    <location>
        <begin position="315"/>
        <end position="462"/>
    </location>
</feature>
<dbReference type="PROSITE" id="PS50940">
    <property type="entry name" value="CHIT_BIND_II"/>
    <property type="match status" value="2"/>
</dbReference>
<feature type="compositionally biased region" description="Basic and acidic residues" evidence="1">
    <location>
        <begin position="1263"/>
        <end position="1304"/>
    </location>
</feature>
<feature type="compositionally biased region" description="Basic and acidic residues" evidence="1">
    <location>
        <begin position="838"/>
        <end position="847"/>
    </location>
</feature>
<dbReference type="InterPro" id="IPR002557">
    <property type="entry name" value="Chitin-bd_dom"/>
</dbReference>
<dbReference type="PANTHER" id="PTHR22933">
    <property type="entry name" value="FI18007P1-RELATED"/>
    <property type="match status" value="1"/>
</dbReference>
<feature type="domain" description="Chitin-binding type-2" evidence="2">
    <location>
        <begin position="1694"/>
        <end position="1758"/>
    </location>
</feature>
<evidence type="ECO:0000256" key="1">
    <source>
        <dbReference type="SAM" id="MobiDB-lite"/>
    </source>
</evidence>
<protein>
    <recommendedName>
        <fullName evidence="2">Chitin-binding type-2 domain-containing protein</fullName>
    </recommendedName>
</protein>
<feature type="region of interest" description="Disordered" evidence="1">
    <location>
        <begin position="1555"/>
        <end position="1630"/>
    </location>
</feature>
<keyword evidence="4" id="KW-1185">Reference proteome</keyword>
<sequence>MHRKGKVRQVDAASSFILSTLDFKYGFRLCSAGEPGYLDFDNLPETNFSCQGKVIGGYYADVEAGCQMFHVCTIGQKDEIMDIKFLCLNGTVFDQETRVCERVDEVDCSKSERFYNLNLELYGNNAVPLSLQEEEVEESSDFQDDNQQNHMPPSYSSTTTTTTTTTPRPPPPSTTSVNSLYDPQQLNGFAQPYQPRPKFPSQSTQSNHYDDKNNGYHHQYIFHNDERSNNNNQATSFQLFSNQGVSSTTSSPPVHQQVRYNSPSNSQINHNEQSTSEPLQYHVQTTALPIQTLVNNNANNPSQINQIFHNHGIASTTEHYDPHNSNNRDIDDDYEDSLEQEEEDRTERRRLEPLQSTSQGKVSKLMIPSVQQQENRPSNVHMNTQQSPQQQQKQQQQQQQHQHQQNQQQQHQHNQQQQQQHQHQHQQQQQQHQHQQQQQQLQRQHQQQQQEQQHQHQQQQQRLSVNYLPSSNSQQTTISGFYPTQRSISGKSPKVQNPNQQVTQHIHIPPSPSIPQLKSHQITINLPPPPDIQRIVQNPSPLLPSQSRVIVTAKASVSDESGRPLNTSELITLPIPTVPSNYDDYKEGDESFDPFYRDVPKVRDDRRILVSRRAEQNERHFRQRRSIARTAKVNNNSSDEIIFNAEIRDFTDLKANLPIIKAILFGEPLPEQDHDDDRKKIDSDSEYSDKNLNHSKLEYDTEVDYDFEDSDQIGVDETEKESQNSDNSENIKENKRPRYHTIPETTTTTGRIVIPSRIQGENLRFVTNRHKYIQLPNVSTNRTESMNPVILKPEKIDSNPKETIQLYLHSKNRNNSSMNRHSFQMKKGNSTSKTYDINSKDQVKEFESTTTKTTFTTTTQKASEYEEDIVQPHQPQKSSHSSNSRPLRYYDDDEYDVNERTEYNPRSRSNRLRQRSKDRRNYRNDYDDDLDERTGYDVDYMRPRQSHSRRRPQDRRTTYRNYPRQYEYDDENNEEIDKSRLRVNEDTSEIRENTRSYHRNHADERRRNPAPINRKNGRKRPIATDHSELLNNTKSSGTEIIEELYTTESVEISQPTGSNKNGKIYINQRRRGSKPRDRMKEYYDYPRERYVPDFTDFEEDEYADYADEHDRISKSRINNRKSRNRYDEDRGMTSRKKSYRRDDNDRYEDESADEISYETIETTTMKLAKSDIGSEYDTIDYTENPTVSKDYDDYEFKTTPKSDDEKITTESPVTSGILKYTNEMPRAEINDEKEDIGLKDIINSNQEDYVDDNYEPESYTENLAKDSPSEKQEKEIEKAKAQSKFISRENENRSPIKSDQDKSIQLRTTTQKSKIQDPVDIINEEYDDDYEDNLETTIKPIIEDENSKKILAHITTTPSSSKSPAPVRMLTTIKSLTTLEPLTSTSPSTSTPKTTTTSTMTPMTISTTSESTTIVSEISSTTTDATKSSAKLLNSARYISTTTTSTVPSSTSSARKLQFNPTRSTSKLYRSKPTMRYFKPTISRKNYTFKAPTTPKVVALRRQLSIGSKSTKAPVMSELPGKSLIRRLPLLSRTTTTTSKAITIEEDSIISTEYEGEENKKDFKKSGSSSVVPGIPAIPTTVKEEDSEPHRNFVPTLPSNQYQNSTQSSNDSIQSSSMLQNSNANESNNVPQDAINSQLIESTTTKQILSSLGTKILQTSSTTPRSFRRLTRRRKVPNRAHDQTSSTTSKPLPGFNCLDKEMYRFYKDERDCRLFHYCSPGFTPQQVLDFRFVCEDGTIFDEELQKCHLDVNNPKCMRRAW</sequence>
<feature type="compositionally biased region" description="Basic residues" evidence="1">
    <location>
        <begin position="944"/>
        <end position="953"/>
    </location>
</feature>
<feature type="region of interest" description="Disordered" evidence="1">
    <location>
        <begin position="1659"/>
        <end position="1691"/>
    </location>
</feature>
<evidence type="ECO:0000259" key="2">
    <source>
        <dbReference type="PROSITE" id="PS50940"/>
    </source>
</evidence>
<feature type="compositionally biased region" description="Basic and acidic residues" evidence="1">
    <location>
        <begin position="318"/>
        <end position="329"/>
    </location>
</feature>
<proteinExistence type="predicted"/>
<feature type="domain" description="Chitin-binding type-2" evidence="2">
    <location>
        <begin position="47"/>
        <end position="110"/>
    </location>
</feature>
<reference evidence="3 4" key="1">
    <citation type="journal article" date="2024" name="bioRxiv">
        <title>A reference genome for Trichogramma kaykai: A tiny desert-dwelling parasitoid wasp with competing sex-ratio distorters.</title>
        <authorList>
            <person name="Culotta J."/>
            <person name="Lindsey A.R."/>
        </authorList>
    </citation>
    <scope>NUCLEOTIDE SEQUENCE [LARGE SCALE GENOMIC DNA]</scope>
    <source>
        <strain evidence="3 4">KSX58</strain>
    </source>
</reference>
<feature type="region of interest" description="Disordered" evidence="1">
    <location>
        <begin position="243"/>
        <end position="278"/>
    </location>
</feature>
<feature type="region of interest" description="Disordered" evidence="1">
    <location>
        <begin position="814"/>
        <end position="1035"/>
    </location>
</feature>
<feature type="region of interest" description="Disordered" evidence="1">
    <location>
        <begin position="1443"/>
        <end position="1463"/>
    </location>
</feature>
<name>A0ABD2WAY6_9HYME</name>
<feature type="compositionally biased region" description="Basic residues" evidence="1">
    <location>
        <begin position="908"/>
        <end position="918"/>
    </location>
</feature>
<feature type="compositionally biased region" description="Acidic residues" evidence="1">
    <location>
        <begin position="132"/>
        <end position="144"/>
    </location>
</feature>
<feature type="compositionally biased region" description="Polar residues" evidence="1">
    <location>
        <begin position="1051"/>
        <end position="1061"/>
    </location>
</feature>
<feature type="region of interest" description="Disordered" evidence="1">
    <location>
        <begin position="1051"/>
        <end position="1080"/>
    </location>
</feature>
<dbReference type="SUPFAM" id="SSF57625">
    <property type="entry name" value="Invertebrate chitin-binding proteins"/>
    <property type="match status" value="2"/>
</dbReference>
<feature type="compositionally biased region" description="Polar residues" evidence="1">
    <location>
        <begin position="177"/>
        <end position="188"/>
    </location>
</feature>
<feature type="compositionally biased region" description="Low complexity" evidence="1">
    <location>
        <begin position="1443"/>
        <end position="1453"/>
    </location>
</feature>
<organism evidence="3 4">
    <name type="scientific">Trichogramma kaykai</name>
    <dbReference type="NCBI Taxonomy" id="54128"/>
    <lineage>
        <taxon>Eukaryota</taxon>
        <taxon>Metazoa</taxon>
        <taxon>Ecdysozoa</taxon>
        <taxon>Arthropoda</taxon>
        <taxon>Hexapoda</taxon>
        <taxon>Insecta</taxon>
        <taxon>Pterygota</taxon>
        <taxon>Neoptera</taxon>
        <taxon>Endopterygota</taxon>
        <taxon>Hymenoptera</taxon>
        <taxon>Apocrita</taxon>
        <taxon>Proctotrupomorpha</taxon>
        <taxon>Chalcidoidea</taxon>
        <taxon>Trichogrammatidae</taxon>
        <taxon>Trichogramma</taxon>
    </lineage>
</organism>
<feature type="compositionally biased region" description="Acidic residues" evidence="1">
    <location>
        <begin position="330"/>
        <end position="344"/>
    </location>
</feature>
<feature type="compositionally biased region" description="Low complexity" evidence="1">
    <location>
        <begin position="849"/>
        <end position="859"/>
    </location>
</feature>
<feature type="compositionally biased region" description="Basic and acidic residues" evidence="1">
    <location>
        <begin position="1582"/>
        <end position="1591"/>
    </location>
</feature>
<evidence type="ECO:0000313" key="4">
    <source>
        <dbReference type="Proteomes" id="UP001627154"/>
    </source>
</evidence>
<accession>A0ABD2WAY6</accession>
<dbReference type="Proteomes" id="UP001627154">
    <property type="component" value="Unassembled WGS sequence"/>
</dbReference>
<feature type="compositionally biased region" description="Basic and acidic residues" evidence="1">
    <location>
        <begin position="671"/>
        <end position="699"/>
    </location>
</feature>
<dbReference type="InterPro" id="IPR036508">
    <property type="entry name" value="Chitin-bd_dom_sf"/>
</dbReference>
<dbReference type="Pfam" id="PF01607">
    <property type="entry name" value="CBM_14"/>
    <property type="match status" value="2"/>
</dbReference>
<dbReference type="Gene3D" id="2.170.140.10">
    <property type="entry name" value="Chitin binding domain"/>
    <property type="match status" value="1"/>
</dbReference>
<feature type="compositionally biased region" description="Low complexity" evidence="1">
    <location>
        <begin position="1599"/>
        <end position="1617"/>
    </location>
</feature>
<feature type="compositionally biased region" description="Polar residues" evidence="1">
    <location>
        <begin position="369"/>
        <end position="384"/>
    </location>
</feature>
<feature type="region of interest" description="Disordered" evidence="1">
    <location>
        <begin position="669"/>
        <end position="703"/>
    </location>
</feature>
<dbReference type="PANTHER" id="PTHR22933:SF43">
    <property type="entry name" value="LP10131P"/>
    <property type="match status" value="1"/>
</dbReference>
<feature type="compositionally biased region" description="Basic and acidic residues" evidence="1">
    <location>
        <begin position="932"/>
        <end position="942"/>
    </location>
</feature>
<feature type="compositionally biased region" description="Basic residues" evidence="1">
    <location>
        <begin position="1666"/>
        <end position="1678"/>
    </location>
</feature>
<feature type="region of interest" description="Disordered" evidence="1">
    <location>
        <begin position="132"/>
        <end position="216"/>
    </location>
</feature>
<feature type="region of interest" description="Disordered" evidence="1">
    <location>
        <begin position="1381"/>
        <end position="1411"/>
    </location>
</feature>
<gene>
    <name evidence="3" type="ORF">TKK_014871</name>
</gene>
<evidence type="ECO:0000313" key="3">
    <source>
        <dbReference type="EMBL" id="KAL3390043.1"/>
    </source>
</evidence>
<feature type="compositionally biased region" description="Basic and acidic residues" evidence="1">
    <location>
        <begin position="975"/>
        <end position="1007"/>
    </location>
</feature>
<feature type="compositionally biased region" description="Polar residues" evidence="1">
    <location>
        <begin position="1618"/>
        <end position="1630"/>
    </location>
</feature>
<dbReference type="SMART" id="SM00494">
    <property type="entry name" value="ChtBD2"/>
    <property type="match status" value="2"/>
</dbReference>
<feature type="compositionally biased region" description="Low complexity" evidence="1">
    <location>
        <begin position="152"/>
        <end position="166"/>
    </location>
</feature>
<feature type="region of interest" description="Disordered" evidence="1">
    <location>
        <begin position="716"/>
        <end position="747"/>
    </location>
</feature>
<feature type="region of interest" description="Disordered" evidence="1">
    <location>
        <begin position="1113"/>
        <end position="1151"/>
    </location>
</feature>
<feature type="region of interest" description="Disordered" evidence="1">
    <location>
        <begin position="1242"/>
        <end position="1316"/>
    </location>
</feature>
<dbReference type="InterPro" id="IPR052976">
    <property type="entry name" value="Scoloptoxin-like"/>
</dbReference>
<comment type="caution">
    <text evidence="3">The sequence shown here is derived from an EMBL/GenBank/DDBJ whole genome shotgun (WGS) entry which is preliminary data.</text>
</comment>
<feature type="compositionally biased region" description="Low complexity" evidence="1">
    <location>
        <begin position="385"/>
        <end position="461"/>
    </location>
</feature>